<feature type="chain" id="PRO_5039486771" evidence="1">
    <location>
        <begin position="20"/>
        <end position="208"/>
    </location>
</feature>
<keyword evidence="3" id="KW-1185">Reference proteome</keyword>
<dbReference type="RefSeq" id="WP_069643251.1">
    <property type="nucleotide sequence ID" value="NZ_MIJE01000030.1"/>
</dbReference>
<keyword evidence="1" id="KW-0732">Signal</keyword>
<evidence type="ECO:0000256" key="1">
    <source>
        <dbReference type="SAM" id="SignalP"/>
    </source>
</evidence>
<evidence type="ECO:0000313" key="2">
    <source>
        <dbReference type="EMBL" id="OEF96669.1"/>
    </source>
</evidence>
<dbReference type="Proteomes" id="UP000094296">
    <property type="component" value="Unassembled WGS sequence"/>
</dbReference>
<gene>
    <name evidence="2" type="ORF">BHF68_06205</name>
</gene>
<feature type="signal peptide" evidence="1">
    <location>
        <begin position="1"/>
        <end position="19"/>
    </location>
</feature>
<protein>
    <submittedName>
        <fullName evidence="2">Uncharacterized protein</fullName>
    </submittedName>
</protein>
<organism evidence="2 3">
    <name type="scientific">Desulfuribacillus alkaliarsenatis</name>
    <dbReference type="NCBI Taxonomy" id="766136"/>
    <lineage>
        <taxon>Bacteria</taxon>
        <taxon>Bacillati</taxon>
        <taxon>Bacillota</taxon>
        <taxon>Desulfuribacillia</taxon>
        <taxon>Desulfuribacillales</taxon>
        <taxon>Desulfuribacillaceae</taxon>
        <taxon>Desulfuribacillus</taxon>
    </lineage>
</organism>
<dbReference type="AlphaFoldDB" id="A0A1E5G173"/>
<evidence type="ECO:0000313" key="3">
    <source>
        <dbReference type="Proteomes" id="UP000094296"/>
    </source>
</evidence>
<dbReference type="EMBL" id="MIJE01000030">
    <property type="protein sequence ID" value="OEF96669.1"/>
    <property type="molecule type" value="Genomic_DNA"/>
</dbReference>
<reference evidence="2 3" key="1">
    <citation type="submission" date="2016-09" db="EMBL/GenBank/DDBJ databases">
        <title>Draft genome sequence for the type strain of Desulfuribacillus alkaliarsenatis AHT28, an obligately anaerobic, sulfidogenic bacterium isolated from Russian soda lake sediments.</title>
        <authorList>
            <person name="Abin C.A."/>
            <person name="Hollibaugh J.T."/>
        </authorList>
    </citation>
    <scope>NUCLEOTIDE SEQUENCE [LARGE SCALE GENOMIC DNA]</scope>
    <source>
        <strain evidence="2 3">AHT28</strain>
    </source>
</reference>
<proteinExistence type="predicted"/>
<comment type="caution">
    <text evidence="2">The sequence shown here is derived from an EMBL/GenBank/DDBJ whole genome shotgun (WGS) entry which is preliminary data.</text>
</comment>
<dbReference type="PROSITE" id="PS51257">
    <property type="entry name" value="PROKAR_LIPOPROTEIN"/>
    <property type="match status" value="1"/>
</dbReference>
<sequence>MKRYWIILLVFLITITAGCDQSDSISDKKDIINTGIQEQFPIEATPSSEAEDNIYFDSQGIAVGDKFGNFTVIDVYLDDEYGMEKVVFEGTFTLSGELIPNIIGESRYGILISKVDIINNLPVPTTWEPVNFDDNYKGYFRVLSDEEVIKNIGEDRDSLIWEKAEMGIDIRCKISAVFNSYTYWVQPNTDVSSSLGLKEIIFIEEVDY</sequence>
<accession>A0A1E5G173</accession>
<name>A0A1E5G173_9FIRM</name>
<dbReference type="STRING" id="766136.BHF68_06205"/>